<organism evidence="1">
    <name type="scientific">Siphoviridae sp. ctxS04</name>
    <dbReference type="NCBI Taxonomy" id="2823610"/>
    <lineage>
        <taxon>Viruses</taxon>
        <taxon>Duplodnaviria</taxon>
        <taxon>Heunggongvirae</taxon>
        <taxon>Uroviricota</taxon>
        <taxon>Caudoviricetes</taxon>
    </lineage>
</organism>
<accession>A0A8S5LHK1</accession>
<proteinExistence type="predicted"/>
<reference evidence="1" key="1">
    <citation type="journal article" date="2021" name="Proc. Natl. Acad. Sci. U.S.A.">
        <title>A Catalog of Tens of Thousands of Viruses from Human Metagenomes Reveals Hidden Associations with Chronic Diseases.</title>
        <authorList>
            <person name="Tisza M.J."/>
            <person name="Buck C.B."/>
        </authorList>
    </citation>
    <scope>NUCLEOTIDE SEQUENCE</scope>
    <source>
        <strain evidence="1">CtxS04</strain>
    </source>
</reference>
<sequence>MAQTVDTSGLDRLLKSWEQLLKEFPEAKRQALEQMGRDLLLNVQEEIGGSGKVAGWQAPHLGSGGGYVAIRAKANEYQTTKSGKRYAVGLITNAIEGGHRHGGPRESGKPGYRHRPRIQVAAVPGRWMYQTVREQLGNMGQAEMDELLQTIIDGLEGEL</sequence>
<evidence type="ECO:0000313" key="1">
    <source>
        <dbReference type="EMBL" id="DAD69375.1"/>
    </source>
</evidence>
<protein>
    <submittedName>
        <fullName evidence="1">Uncharacterized protein</fullName>
    </submittedName>
</protein>
<name>A0A8S5LHK1_9CAUD</name>
<dbReference type="EMBL" id="BK014719">
    <property type="protein sequence ID" value="DAD69375.1"/>
    <property type="molecule type" value="Genomic_DNA"/>
</dbReference>